<name>A0A836AIZ5_SHEEP</name>
<proteinExistence type="predicted"/>
<dbReference type="SUPFAM" id="SSF48452">
    <property type="entry name" value="TPR-like"/>
    <property type="match status" value="2"/>
</dbReference>
<comment type="caution">
    <text evidence="3">The sequence shown here is derived from an EMBL/GenBank/DDBJ whole genome shotgun (WGS) entry which is preliminary data.</text>
</comment>
<dbReference type="InterPro" id="IPR019734">
    <property type="entry name" value="TPR_rpt"/>
</dbReference>
<evidence type="ECO:0000256" key="1">
    <source>
        <dbReference type="PROSITE-ProRule" id="PRU00339"/>
    </source>
</evidence>
<dbReference type="PROSITE" id="PS50005">
    <property type="entry name" value="TPR"/>
    <property type="match status" value="2"/>
</dbReference>
<organism evidence="3 4">
    <name type="scientific">Ovis aries</name>
    <name type="common">Sheep</name>
    <dbReference type="NCBI Taxonomy" id="9940"/>
    <lineage>
        <taxon>Eukaryota</taxon>
        <taxon>Metazoa</taxon>
        <taxon>Chordata</taxon>
        <taxon>Craniata</taxon>
        <taxon>Vertebrata</taxon>
        <taxon>Euteleostomi</taxon>
        <taxon>Mammalia</taxon>
        <taxon>Eutheria</taxon>
        <taxon>Laurasiatheria</taxon>
        <taxon>Artiodactyla</taxon>
        <taxon>Ruminantia</taxon>
        <taxon>Pecora</taxon>
        <taxon>Bovidae</taxon>
        <taxon>Caprinae</taxon>
        <taxon>Ovis</taxon>
    </lineage>
</organism>
<feature type="repeat" description="TPR" evidence="1">
    <location>
        <begin position="273"/>
        <end position="306"/>
    </location>
</feature>
<dbReference type="SMART" id="SM00028">
    <property type="entry name" value="TPR"/>
    <property type="match status" value="6"/>
</dbReference>
<feature type="region of interest" description="Disordered" evidence="2">
    <location>
        <begin position="1"/>
        <end position="33"/>
    </location>
</feature>
<protein>
    <recommendedName>
        <fullName evidence="5">Tetratricopeptide repeat protein 24</fullName>
    </recommendedName>
</protein>
<evidence type="ECO:0000313" key="3">
    <source>
        <dbReference type="EMBL" id="KAG5215413.1"/>
    </source>
</evidence>
<evidence type="ECO:0008006" key="5">
    <source>
        <dbReference type="Google" id="ProtNLM"/>
    </source>
</evidence>
<accession>A0A836AIZ5</accession>
<feature type="compositionally biased region" description="Basic residues" evidence="2">
    <location>
        <begin position="20"/>
        <end position="29"/>
    </location>
</feature>
<evidence type="ECO:0000256" key="2">
    <source>
        <dbReference type="SAM" id="MobiDB-lite"/>
    </source>
</evidence>
<keyword evidence="1" id="KW-0802">TPR repeat</keyword>
<dbReference type="InterPro" id="IPR011990">
    <property type="entry name" value="TPR-like_helical_dom_sf"/>
</dbReference>
<dbReference type="InterPro" id="IPR024812">
    <property type="entry name" value="TPR_24"/>
</dbReference>
<feature type="compositionally biased region" description="Polar residues" evidence="2">
    <location>
        <begin position="1"/>
        <end position="13"/>
    </location>
</feature>
<dbReference type="PANTHER" id="PTHR47050">
    <property type="entry name" value="TETRATRICOPEPTIDE REPEAT PROTEIN 24"/>
    <property type="match status" value="1"/>
</dbReference>
<gene>
    <name evidence="3" type="ORF">JEQ12_000989</name>
</gene>
<dbReference type="Proteomes" id="UP000664991">
    <property type="component" value="Unassembled WGS sequence"/>
</dbReference>
<feature type="repeat" description="TPR" evidence="1">
    <location>
        <begin position="310"/>
        <end position="343"/>
    </location>
</feature>
<evidence type="ECO:0000313" key="4">
    <source>
        <dbReference type="Proteomes" id="UP000664991"/>
    </source>
</evidence>
<sequence>MSSVNTEDTPQEPSLSSSSSKKKKKKRKWPQQEATIQALTRAGHRALLAGRNHEALTSFQRAFLLASKSPQTRDTPVLQACAFNLGAAYVETGDPARGLELLLCAHPQETAQGGYHGDQCFNVALAYHALGDLPQALAWYHKALCHYQPLGDQGQAQAKMGACYQALGQPGLAAHCLQEASRAYAQAGQPQAAALTLGAAAGCMLKSGQHGVGEVMQVLEESRRLAERSTERGLLGQLYNDLGLGYSQLQLFPLAVEAFLQALPLCREPGEEATVLRNLGMAHNALGNYQEAREFHQKAADLHGDVKGQWQACEGLGAAAARLGQHDQALEYYKEALARCPKESDSVRERLVAKLTDAVRTHLARGGLLPTHTLTSAPGRSLAPGGASLVEGTPARVGRGTPGVQHRHTDESFPSSQSKFAKHLPYTGGPSAYSDRNIPIPTLLVLLPKMSFSPHDGSWGSEAYDECVCLSFQAQDPRPISHLEAKAPSEWRTLAFWYPMGPVAIGGYLGRDEAWRMDKRSRRGCDFG</sequence>
<feature type="region of interest" description="Disordered" evidence="2">
    <location>
        <begin position="399"/>
        <end position="419"/>
    </location>
</feature>
<dbReference type="PANTHER" id="PTHR47050:SF2">
    <property type="entry name" value="TETRATRICOPEPTIDE REPEAT PROTEIN 24"/>
    <property type="match status" value="1"/>
</dbReference>
<dbReference type="AlphaFoldDB" id="A0A836AIZ5"/>
<dbReference type="EMBL" id="JAEMGP010000001">
    <property type="protein sequence ID" value="KAG5215413.1"/>
    <property type="molecule type" value="Genomic_DNA"/>
</dbReference>
<dbReference type="Gene3D" id="1.25.40.10">
    <property type="entry name" value="Tetratricopeptide repeat domain"/>
    <property type="match status" value="2"/>
</dbReference>
<dbReference type="Pfam" id="PF13424">
    <property type="entry name" value="TPR_12"/>
    <property type="match status" value="1"/>
</dbReference>
<reference evidence="3 4" key="1">
    <citation type="submission" date="2020-12" db="EMBL/GenBank/DDBJ databases">
        <title>De novo assembly of Tibetan sheep genome.</title>
        <authorList>
            <person name="Li X."/>
        </authorList>
    </citation>
    <scope>NUCLEOTIDE SEQUENCE [LARGE SCALE GENOMIC DNA]</scope>
    <source>
        <tissue evidence="3">Heart</tissue>
    </source>
</reference>